<evidence type="ECO:0000313" key="5">
    <source>
        <dbReference type="EMBL" id="MDG3003600.1"/>
    </source>
</evidence>
<dbReference type="Gene3D" id="3.40.190.10">
    <property type="entry name" value="Periplasmic binding protein-like II"/>
    <property type="match status" value="1"/>
</dbReference>
<evidence type="ECO:0000313" key="6">
    <source>
        <dbReference type="Proteomes" id="UP001216907"/>
    </source>
</evidence>
<comment type="caution">
    <text evidence="5">The sequence shown here is derived from an EMBL/GenBank/DDBJ whole genome shotgun (WGS) entry which is preliminary data.</text>
</comment>
<proteinExistence type="inferred from homology"/>
<dbReference type="EMBL" id="JARRAG010000001">
    <property type="protein sequence ID" value="MDG3003600.1"/>
    <property type="molecule type" value="Genomic_DNA"/>
</dbReference>
<dbReference type="PROSITE" id="PS51257">
    <property type="entry name" value="PROKAR_LIPOPROTEIN"/>
    <property type="match status" value="1"/>
</dbReference>
<keyword evidence="4" id="KW-0732">Signal</keyword>
<dbReference type="Pfam" id="PF13416">
    <property type="entry name" value="SBP_bac_8"/>
    <property type="match status" value="1"/>
</dbReference>
<evidence type="ECO:0000256" key="2">
    <source>
        <dbReference type="ARBA" id="ARBA00008520"/>
    </source>
</evidence>
<gene>
    <name evidence="5" type="ORF">PZE19_07460</name>
</gene>
<reference evidence="5 6" key="1">
    <citation type="submission" date="2023-03" db="EMBL/GenBank/DDBJ databases">
        <title>Paludisphaera mucosa sp. nov. a novel planctomycete from northern fen.</title>
        <authorList>
            <person name="Ivanova A."/>
        </authorList>
    </citation>
    <scope>NUCLEOTIDE SEQUENCE [LARGE SCALE GENOMIC DNA]</scope>
    <source>
        <strain evidence="5 6">Pla2</strain>
    </source>
</reference>
<dbReference type="RefSeq" id="WP_277859950.1">
    <property type="nucleotide sequence ID" value="NZ_JARRAG010000001.1"/>
</dbReference>
<feature type="signal peptide" evidence="4">
    <location>
        <begin position="1"/>
        <end position="30"/>
    </location>
</feature>
<feature type="chain" id="PRO_5046115403" evidence="4">
    <location>
        <begin position="31"/>
        <end position="529"/>
    </location>
</feature>
<dbReference type="PANTHER" id="PTHR43649">
    <property type="entry name" value="ARABINOSE-BINDING PROTEIN-RELATED"/>
    <property type="match status" value="1"/>
</dbReference>
<feature type="compositionally biased region" description="Basic and acidic residues" evidence="3">
    <location>
        <begin position="134"/>
        <end position="147"/>
    </location>
</feature>
<evidence type="ECO:0000256" key="4">
    <source>
        <dbReference type="SAM" id="SignalP"/>
    </source>
</evidence>
<evidence type="ECO:0000256" key="1">
    <source>
        <dbReference type="ARBA" id="ARBA00004418"/>
    </source>
</evidence>
<evidence type="ECO:0000256" key="3">
    <source>
        <dbReference type="SAM" id="MobiDB-lite"/>
    </source>
</evidence>
<protein>
    <submittedName>
        <fullName evidence="5">Extracellular solute-binding protein</fullName>
    </submittedName>
</protein>
<comment type="subcellular location">
    <subcellularLocation>
        <location evidence="1">Periplasm</location>
    </subcellularLocation>
</comment>
<dbReference type="InterPro" id="IPR050490">
    <property type="entry name" value="Bact_solute-bd_prot1"/>
</dbReference>
<dbReference type="PANTHER" id="PTHR43649:SF12">
    <property type="entry name" value="DIACETYLCHITOBIOSE BINDING PROTEIN DASA"/>
    <property type="match status" value="1"/>
</dbReference>
<organism evidence="5 6">
    <name type="scientific">Paludisphaera mucosa</name>
    <dbReference type="NCBI Taxonomy" id="3030827"/>
    <lineage>
        <taxon>Bacteria</taxon>
        <taxon>Pseudomonadati</taxon>
        <taxon>Planctomycetota</taxon>
        <taxon>Planctomycetia</taxon>
        <taxon>Isosphaerales</taxon>
        <taxon>Isosphaeraceae</taxon>
        <taxon>Paludisphaera</taxon>
    </lineage>
</organism>
<feature type="region of interest" description="Disordered" evidence="3">
    <location>
        <begin position="127"/>
        <end position="147"/>
    </location>
</feature>
<dbReference type="SUPFAM" id="SSF53850">
    <property type="entry name" value="Periplasmic binding protein-like II"/>
    <property type="match status" value="1"/>
</dbReference>
<accession>A0ABT6F7P8</accession>
<name>A0ABT6F7P8_9BACT</name>
<dbReference type="InterPro" id="IPR006059">
    <property type="entry name" value="SBP"/>
</dbReference>
<dbReference type="Proteomes" id="UP001216907">
    <property type="component" value="Unassembled WGS sequence"/>
</dbReference>
<comment type="similarity">
    <text evidence="2">Belongs to the bacterial solute-binding protein 1 family.</text>
</comment>
<keyword evidence="6" id="KW-1185">Reference proteome</keyword>
<sequence>MRWSVASRLVRLRHPFLALALLACLLGAAAGCSEPVAEAPKPPPTYPGVSLTIGAIGDTAILAGVAAQRGEWTATRKGEIAVATDAARTVENAGDLDVLVFPAQDLGALIDRNLLAVIPNAVVLPEAPAPEGAKPADRKSEASEDREAEGFQYMDVAPAFREQVSKYGSDRYALPIGGSTLILAYRRDAFTAEANVKAAKEQGLSLEPPATWAQLDALARFFQGRDWDGDGTPGFGLAAALGKDAEGVADATFLARAASLGQHRDHYSFLFDADDLAPRVVTPPFVEALKAIAAWKAVGPPGVEAFDVAAARAAFREGKVAMLIDRAEKAAEWSSDKAVAGAPLPGSERVYEPARKTWDAGGSINRPTYLPFGGGWLVGVRRGIADEKRAAAFDLALYVAEADVANRILAERAFPMLSVRASQMGRGLPDPSSARNVDPRSWSGAVSRSLMAERVLPGLRIPDAGGYLTDLSAGRVAAMAGKAPDEALRDVAAAWTARSKTLGVPRQLWHYRRSLNTLATLPEPPARDK</sequence>